<dbReference type="AlphaFoldDB" id="A0A150F856"/>
<keyword evidence="2" id="KW-1185">Reference proteome</keyword>
<dbReference type="AntiFam" id="ANF00095">
    <property type="entry name" value="Shadow ORF (opposite ABC transporters)"/>
</dbReference>
<evidence type="ECO:0000313" key="2">
    <source>
        <dbReference type="Proteomes" id="UP000075430"/>
    </source>
</evidence>
<comment type="caution">
    <text evidence="1">The sequence shown here is derived from an EMBL/GenBank/DDBJ whole genome shotgun (WGS) entry which is preliminary data.</text>
</comment>
<proteinExistence type="predicted"/>
<dbReference type="Proteomes" id="UP000075430">
    <property type="component" value="Unassembled WGS sequence"/>
</dbReference>
<accession>A0A150F856</accession>
<evidence type="ECO:0000313" key="1">
    <source>
        <dbReference type="EMBL" id="KXZ21035.1"/>
    </source>
</evidence>
<protein>
    <submittedName>
        <fullName evidence="1">Uncharacterized protein</fullName>
    </submittedName>
</protein>
<dbReference type="EMBL" id="LSBA01000008">
    <property type="protein sequence ID" value="KXZ21035.1"/>
    <property type="molecule type" value="Genomic_DNA"/>
</dbReference>
<name>A0A150F856_9BACI</name>
<reference evidence="2" key="1">
    <citation type="submission" date="2016-02" db="EMBL/GenBank/DDBJ databases">
        <authorList>
            <person name="Dunlap C."/>
        </authorList>
    </citation>
    <scope>NUCLEOTIDE SEQUENCE [LARGE SCALE GENOMIC DNA]</scope>
    <source>
        <strain evidence="2">NRRL B-41092</strain>
    </source>
</reference>
<gene>
    <name evidence="1" type="ORF">AXI58_13730</name>
</gene>
<sequence length="124" mass="13898">MQDLMFDLDECAVGQGAGVFGTDRNVEADFSVFDHDEAVSKADRFLHIVCDEHSCKSILFPQLFYQLLHVEAGEGILCTERFIQQQEGWFSDESTGKATLCCCPPDSLYGHAWRGRKKDSMGVL</sequence>
<organism evidence="1 2">
    <name type="scientific">Bacillus nakamurai</name>
    <dbReference type="NCBI Taxonomy" id="1793963"/>
    <lineage>
        <taxon>Bacteria</taxon>
        <taxon>Bacillati</taxon>
        <taxon>Bacillota</taxon>
        <taxon>Bacilli</taxon>
        <taxon>Bacillales</taxon>
        <taxon>Bacillaceae</taxon>
        <taxon>Bacillus</taxon>
    </lineage>
</organism>